<dbReference type="EMBL" id="HBEF01013580">
    <property type="protein sequence ID" value="CAD8336385.1"/>
    <property type="molecule type" value="Transcribed_RNA"/>
</dbReference>
<reference evidence="2" key="1">
    <citation type="submission" date="2021-01" db="EMBL/GenBank/DDBJ databases">
        <authorList>
            <person name="Corre E."/>
            <person name="Pelletier E."/>
            <person name="Niang G."/>
            <person name="Scheremetjew M."/>
            <person name="Finn R."/>
            <person name="Kale V."/>
            <person name="Holt S."/>
            <person name="Cochrane G."/>
            <person name="Meng A."/>
            <person name="Brown T."/>
            <person name="Cohen L."/>
        </authorList>
    </citation>
    <scope>NUCLEOTIDE SEQUENCE</scope>
    <source>
        <strain evidence="2">CCMP3328</strain>
    </source>
</reference>
<organism evidence="2">
    <name type="scientific">Craspedostauros australis</name>
    <dbReference type="NCBI Taxonomy" id="1486917"/>
    <lineage>
        <taxon>Eukaryota</taxon>
        <taxon>Sar</taxon>
        <taxon>Stramenopiles</taxon>
        <taxon>Ochrophyta</taxon>
        <taxon>Bacillariophyta</taxon>
        <taxon>Bacillariophyceae</taxon>
        <taxon>Bacillariophycidae</taxon>
        <taxon>Naviculales</taxon>
        <taxon>Naviculaceae</taxon>
        <taxon>Craspedostauros</taxon>
    </lineage>
</organism>
<dbReference type="AlphaFoldDB" id="A0A7R9WXH1"/>
<evidence type="ECO:0000256" key="1">
    <source>
        <dbReference type="SAM" id="Coils"/>
    </source>
</evidence>
<sequence length="312" mass="35390">MDLQTQLSNVMRGSQGGAETIDALHHTINDMTAAAEMGRARIRELEVLCESSRNDLEATKFKLSETESSLFDLQMDFDSKRRDEIEEGLQALKSELRQKESTLAAMQQDNTSLQQHLTALQDELCTTKERVADRNALEESKSQAMEQMRVLESKIVDLMHQKAIAESESSTRESGVRRELTAAHDAVSERDEQMKLLQSQVAGMEQQLREVEEEIGKKDSDLYTLATEFEQLRSQNEELSAEVALHDGNDRELMAQMKQDIIKLAMALEQAEILRADALDQLEHETKTHATGLRHWANHVKRLYSDMNCGNT</sequence>
<accession>A0A7R9WXH1</accession>
<keyword evidence="1" id="KW-0175">Coiled coil</keyword>
<gene>
    <name evidence="2" type="ORF">CAUS1442_LOCUS8513</name>
</gene>
<evidence type="ECO:0000313" key="2">
    <source>
        <dbReference type="EMBL" id="CAD8336385.1"/>
    </source>
</evidence>
<protein>
    <submittedName>
        <fullName evidence="2">Uncharacterized protein</fullName>
    </submittedName>
</protein>
<feature type="coiled-coil region" evidence="1">
    <location>
        <begin position="82"/>
        <end position="168"/>
    </location>
</feature>
<proteinExistence type="predicted"/>
<feature type="coiled-coil region" evidence="1">
    <location>
        <begin position="194"/>
        <end position="288"/>
    </location>
</feature>
<name>A0A7R9WXH1_9STRA</name>